<dbReference type="InParanoid" id="A0A409Y1A7"/>
<evidence type="ECO:0000313" key="1">
    <source>
        <dbReference type="EMBL" id="PPQ96733.1"/>
    </source>
</evidence>
<organism evidence="1 2">
    <name type="scientific">Gymnopilus dilepis</name>
    <dbReference type="NCBI Taxonomy" id="231916"/>
    <lineage>
        <taxon>Eukaryota</taxon>
        <taxon>Fungi</taxon>
        <taxon>Dikarya</taxon>
        <taxon>Basidiomycota</taxon>
        <taxon>Agaricomycotina</taxon>
        <taxon>Agaricomycetes</taxon>
        <taxon>Agaricomycetidae</taxon>
        <taxon>Agaricales</taxon>
        <taxon>Agaricineae</taxon>
        <taxon>Hymenogastraceae</taxon>
        <taxon>Gymnopilus</taxon>
    </lineage>
</organism>
<reference evidence="1 2" key="1">
    <citation type="journal article" date="2018" name="Evol. Lett.">
        <title>Horizontal gene cluster transfer increased hallucinogenic mushroom diversity.</title>
        <authorList>
            <person name="Reynolds H.T."/>
            <person name="Vijayakumar V."/>
            <person name="Gluck-Thaler E."/>
            <person name="Korotkin H.B."/>
            <person name="Matheny P.B."/>
            <person name="Slot J.C."/>
        </authorList>
    </citation>
    <scope>NUCLEOTIDE SEQUENCE [LARGE SCALE GENOMIC DNA]</scope>
    <source>
        <strain evidence="1 2">SRW20</strain>
    </source>
</reference>
<evidence type="ECO:0000313" key="2">
    <source>
        <dbReference type="Proteomes" id="UP000284706"/>
    </source>
</evidence>
<proteinExistence type="predicted"/>
<dbReference type="AlphaFoldDB" id="A0A409Y1A7"/>
<dbReference type="EMBL" id="NHYE01001334">
    <property type="protein sequence ID" value="PPQ96733.1"/>
    <property type="molecule type" value="Genomic_DNA"/>
</dbReference>
<name>A0A409Y1A7_9AGAR</name>
<gene>
    <name evidence="1" type="ORF">CVT26_010286</name>
</gene>
<keyword evidence="2" id="KW-1185">Reference proteome</keyword>
<sequence length="95" mass="10682">MYGGICKIHTPSLTLNRLADPYNPSESDIVELAVLTDDDYTAEFQTSSYPDSEDNTEIYIPVTRPNLGLSQALLQVVEEELAKQDRDVGIRNEYD</sequence>
<comment type="caution">
    <text evidence="1">The sequence shown here is derived from an EMBL/GenBank/DDBJ whole genome shotgun (WGS) entry which is preliminary data.</text>
</comment>
<protein>
    <submittedName>
        <fullName evidence="1">Uncharacterized protein</fullName>
    </submittedName>
</protein>
<accession>A0A409Y1A7</accession>
<dbReference type="Proteomes" id="UP000284706">
    <property type="component" value="Unassembled WGS sequence"/>
</dbReference>